<accession>A0A0H5QTX7</accession>
<evidence type="ECO:0000256" key="4">
    <source>
        <dbReference type="SAM" id="Phobius"/>
    </source>
</evidence>
<proteinExistence type="predicted"/>
<dbReference type="SUPFAM" id="SSF53254">
    <property type="entry name" value="Phosphoglycerate mutase-like"/>
    <property type="match status" value="1"/>
</dbReference>
<keyword evidence="4" id="KW-1133">Transmembrane helix</keyword>
<keyword evidence="2" id="KW-0732">Signal</keyword>
<dbReference type="PANTHER" id="PTHR20963">
    <property type="entry name" value="MULTIPLE INOSITOL POLYPHOSPHATE PHOSPHATASE-RELATED"/>
    <property type="match status" value="1"/>
</dbReference>
<feature type="transmembrane region" description="Helical" evidence="4">
    <location>
        <begin position="107"/>
        <end position="127"/>
    </location>
</feature>
<dbReference type="GO" id="GO:0016020">
    <property type="term" value="C:membrane"/>
    <property type="evidence" value="ECO:0007669"/>
    <property type="project" value="UniProtKB-SubCell"/>
</dbReference>
<keyword evidence="3 4" id="KW-0472">Membrane</keyword>
<dbReference type="EMBL" id="HACM01005019">
    <property type="protein sequence ID" value="CRZ05461.1"/>
    <property type="molecule type" value="Transcribed_RNA"/>
</dbReference>
<keyword evidence="4" id="KW-0812">Transmembrane</keyword>
<name>A0A0H5QTX7_9EUKA</name>
<dbReference type="InterPro" id="IPR029033">
    <property type="entry name" value="His_PPase_superfam"/>
</dbReference>
<dbReference type="AlphaFoldDB" id="A0A0H5QTX7"/>
<organism evidence="5">
    <name type="scientific">Spongospora subterranea</name>
    <dbReference type="NCBI Taxonomy" id="70186"/>
    <lineage>
        <taxon>Eukaryota</taxon>
        <taxon>Sar</taxon>
        <taxon>Rhizaria</taxon>
        <taxon>Endomyxa</taxon>
        <taxon>Phytomyxea</taxon>
        <taxon>Plasmodiophorida</taxon>
        <taxon>Plasmodiophoridae</taxon>
        <taxon>Spongospora</taxon>
    </lineage>
</organism>
<dbReference type="EMBL" id="HACM01005021">
    <property type="protein sequence ID" value="CRZ05463.1"/>
    <property type="molecule type" value="Transcribed_RNA"/>
</dbReference>
<dbReference type="Gene3D" id="3.40.50.1240">
    <property type="entry name" value="Phosphoglycerate mutase-like"/>
    <property type="match status" value="1"/>
</dbReference>
<comment type="subcellular location">
    <subcellularLocation>
        <location evidence="1">Membrane</location>
    </subcellularLocation>
</comment>
<protein>
    <submittedName>
        <fullName evidence="5">Uncharacterized protein</fullName>
    </submittedName>
</protein>
<dbReference type="PANTHER" id="PTHR20963:SF8">
    <property type="entry name" value="MULTIPLE INOSITOL POLYPHOSPHATE PHOSPHATASE 1"/>
    <property type="match status" value="1"/>
</dbReference>
<dbReference type="EMBL" id="HACM01005020">
    <property type="protein sequence ID" value="CRZ05462.1"/>
    <property type="molecule type" value="Transcribed_RNA"/>
</dbReference>
<sequence length="140" mass="16310">DDFHLTSAMNQEQIERRQWRMSKLSPYAANIAIHLYRCDKNQRAYIGIFHNEQMIKLPFCGNSWLCSLTSFEKYIAKVHQPCDHQRLCLLNTMGEAKASVRISEKGFIGFCVFSAFMLVGILVLCLWRARFRERTKTLAS</sequence>
<dbReference type="EMBL" id="HACM01005018">
    <property type="protein sequence ID" value="CRZ05460.1"/>
    <property type="molecule type" value="Transcribed_RNA"/>
</dbReference>
<reference evidence="5" key="1">
    <citation type="submission" date="2015-04" db="EMBL/GenBank/DDBJ databases">
        <title>The genome sequence of the plant pathogenic Rhizarian Plasmodiophora brassicae reveals insights in its biotrophic life cycle and the origin of chitin synthesis.</title>
        <authorList>
            <person name="Schwelm A."/>
            <person name="Fogelqvist J."/>
            <person name="Knaust A."/>
            <person name="Julke S."/>
            <person name="Lilja T."/>
            <person name="Dhandapani V."/>
            <person name="Bonilla-Rosso G."/>
            <person name="Karlsson M."/>
            <person name="Shevchenko A."/>
            <person name="Choi S.R."/>
            <person name="Kim H.G."/>
            <person name="Park J.Y."/>
            <person name="Lim Y.P."/>
            <person name="Ludwig-Muller J."/>
            <person name="Dixelius C."/>
        </authorList>
    </citation>
    <scope>NUCLEOTIDE SEQUENCE</scope>
    <source>
        <tissue evidence="5">Potato root galls</tissue>
    </source>
</reference>
<evidence type="ECO:0000256" key="3">
    <source>
        <dbReference type="ARBA" id="ARBA00023136"/>
    </source>
</evidence>
<evidence type="ECO:0000256" key="2">
    <source>
        <dbReference type="ARBA" id="ARBA00022729"/>
    </source>
</evidence>
<dbReference type="GO" id="GO:0003993">
    <property type="term" value="F:acid phosphatase activity"/>
    <property type="evidence" value="ECO:0007669"/>
    <property type="project" value="TreeGrafter"/>
</dbReference>
<evidence type="ECO:0000313" key="5">
    <source>
        <dbReference type="EMBL" id="CRZ05463.1"/>
    </source>
</evidence>
<feature type="non-terminal residue" evidence="5">
    <location>
        <position position="1"/>
    </location>
</feature>
<evidence type="ECO:0000256" key="1">
    <source>
        <dbReference type="ARBA" id="ARBA00004370"/>
    </source>
</evidence>